<evidence type="ECO:0000256" key="1">
    <source>
        <dbReference type="SAM" id="MobiDB-lite"/>
    </source>
</evidence>
<keyword evidence="3" id="KW-1185">Reference proteome</keyword>
<dbReference type="Proteomes" id="UP001054889">
    <property type="component" value="Unassembled WGS sequence"/>
</dbReference>
<name>A0AAV5DZ67_ELECO</name>
<accession>A0AAV5DZ67</accession>
<reference evidence="2" key="2">
    <citation type="submission" date="2021-12" db="EMBL/GenBank/DDBJ databases">
        <title>Resequencing data analysis of finger millet.</title>
        <authorList>
            <person name="Hatakeyama M."/>
            <person name="Aluri S."/>
            <person name="Balachadran M.T."/>
            <person name="Sivarajan S.R."/>
            <person name="Poveda L."/>
            <person name="Shimizu-Inatsugi R."/>
            <person name="Schlapbach R."/>
            <person name="Sreeman S.M."/>
            <person name="Shimizu K.K."/>
        </authorList>
    </citation>
    <scope>NUCLEOTIDE SEQUENCE</scope>
</reference>
<dbReference type="Gene3D" id="3.30.190.20">
    <property type="match status" value="1"/>
</dbReference>
<organism evidence="2 3">
    <name type="scientific">Eleusine coracana subsp. coracana</name>
    <dbReference type="NCBI Taxonomy" id="191504"/>
    <lineage>
        <taxon>Eukaryota</taxon>
        <taxon>Viridiplantae</taxon>
        <taxon>Streptophyta</taxon>
        <taxon>Embryophyta</taxon>
        <taxon>Tracheophyta</taxon>
        <taxon>Spermatophyta</taxon>
        <taxon>Magnoliopsida</taxon>
        <taxon>Liliopsida</taxon>
        <taxon>Poales</taxon>
        <taxon>Poaceae</taxon>
        <taxon>PACMAD clade</taxon>
        <taxon>Chloridoideae</taxon>
        <taxon>Cynodonteae</taxon>
        <taxon>Eleusininae</taxon>
        <taxon>Eleusine</taxon>
    </lineage>
</organism>
<dbReference type="EMBL" id="BQKI01000072">
    <property type="protein sequence ID" value="GJN15454.1"/>
    <property type="molecule type" value="Genomic_DNA"/>
</dbReference>
<reference evidence="2" key="1">
    <citation type="journal article" date="2018" name="DNA Res.">
        <title>Multiple hybrid de novo genome assembly of finger millet, an orphan allotetraploid crop.</title>
        <authorList>
            <person name="Hatakeyama M."/>
            <person name="Aluri S."/>
            <person name="Balachadran M.T."/>
            <person name="Sivarajan S.R."/>
            <person name="Patrignani A."/>
            <person name="Gruter S."/>
            <person name="Poveda L."/>
            <person name="Shimizu-Inatsugi R."/>
            <person name="Baeten J."/>
            <person name="Francoijs K.J."/>
            <person name="Nataraja K.N."/>
            <person name="Reddy Y.A.N."/>
            <person name="Phadnis S."/>
            <person name="Ravikumar R.L."/>
            <person name="Schlapbach R."/>
            <person name="Sreeman S.M."/>
            <person name="Shimizu K.K."/>
        </authorList>
    </citation>
    <scope>NUCLEOTIDE SEQUENCE</scope>
</reference>
<evidence type="ECO:0000313" key="2">
    <source>
        <dbReference type="EMBL" id="GJN15454.1"/>
    </source>
</evidence>
<dbReference type="AlphaFoldDB" id="A0AAV5DZ67"/>
<dbReference type="SUPFAM" id="SSF56808">
    <property type="entry name" value="Ribosomal protein L1"/>
    <property type="match status" value="1"/>
</dbReference>
<gene>
    <name evidence="2" type="primary">gb02372</name>
    <name evidence="2" type="ORF">PR202_gb02372</name>
</gene>
<feature type="region of interest" description="Disordered" evidence="1">
    <location>
        <begin position="41"/>
        <end position="69"/>
    </location>
</feature>
<comment type="caution">
    <text evidence="2">The sequence shown here is derived from an EMBL/GenBank/DDBJ whole genome shotgun (WGS) entry which is preliminary data.</text>
</comment>
<protein>
    <submittedName>
        <fullName evidence="2">Uncharacterized protein</fullName>
    </submittedName>
</protein>
<evidence type="ECO:0000313" key="3">
    <source>
        <dbReference type="Proteomes" id="UP001054889"/>
    </source>
</evidence>
<dbReference type="InterPro" id="IPR023674">
    <property type="entry name" value="Ribosomal_uL1-like"/>
</dbReference>
<proteinExistence type="predicted"/>
<sequence length="150" mass="16871">MYPAPRLIKAAPVRIDGGDMNGEGWIGGRGDLAGGGGCSRRWEPQTESQGPHRLPLCSRRKRRRPPSKLEAVHKLQTEVLKEGISNVVKDAKEKNRKFTETTELQVGRKNYDPQKDKRFSGSVKLPHIPSSIQSFRFMQLCCECNTEILV</sequence>